<feature type="compositionally biased region" description="Low complexity" evidence="7">
    <location>
        <begin position="564"/>
        <end position="573"/>
    </location>
</feature>
<dbReference type="RefSeq" id="WP_234755187.1">
    <property type="nucleotide sequence ID" value="NZ_BKBO01000006.1"/>
</dbReference>
<reference evidence="12" key="2">
    <citation type="journal article" date="2020" name="Int. Dairy J.">
        <title>Lactic acid bacterial diversity in Brie cheese focusing on salt concentration and pH of isolation medium and characterisation of halophilic and alkaliphilic lactic acid bacterial isolates.</title>
        <authorList>
            <person name="Unno R."/>
            <person name="Matsutani M."/>
            <person name="Suzuki T."/>
            <person name="Kodama K."/>
            <person name="Matsushita H."/>
            <person name="Yamasato K."/>
            <person name="Koizumi Y."/>
            <person name="Ishikawa M."/>
        </authorList>
    </citation>
    <scope>NUCLEOTIDE SEQUENCE</scope>
    <source>
        <strain evidence="12">7C1</strain>
        <strain evidence="11">8C4</strain>
    </source>
</reference>
<evidence type="ECO:0000256" key="3">
    <source>
        <dbReference type="ARBA" id="ARBA00022692"/>
    </source>
</evidence>
<dbReference type="Proteomes" id="UP000886607">
    <property type="component" value="Unassembled WGS sequence"/>
</dbReference>
<feature type="domain" description="MacB-like periplasmic core" evidence="10">
    <location>
        <begin position="910"/>
        <end position="1104"/>
    </location>
</feature>
<evidence type="ECO:0000313" key="14">
    <source>
        <dbReference type="Proteomes" id="UP000886607"/>
    </source>
</evidence>
<evidence type="ECO:0000259" key="9">
    <source>
        <dbReference type="Pfam" id="PF02687"/>
    </source>
</evidence>
<comment type="caution">
    <text evidence="12">The sequence shown here is derived from an EMBL/GenBank/DDBJ whole genome shotgun (WGS) entry which is preliminary data.</text>
</comment>
<dbReference type="AlphaFoldDB" id="A0AAN4RK14"/>
<feature type="coiled-coil region" evidence="6">
    <location>
        <begin position="279"/>
        <end position="359"/>
    </location>
</feature>
<keyword evidence="14" id="KW-1185">Reference proteome</keyword>
<dbReference type="InterPro" id="IPR003838">
    <property type="entry name" value="ABC3_permease_C"/>
</dbReference>
<feature type="domain" description="ABC3 transporter permease C-terminal" evidence="9">
    <location>
        <begin position="1146"/>
        <end position="1262"/>
    </location>
</feature>
<keyword evidence="2" id="KW-1003">Cell membrane</keyword>
<feature type="transmembrane region" description="Helical" evidence="8">
    <location>
        <begin position="743"/>
        <end position="764"/>
    </location>
</feature>
<evidence type="ECO:0000256" key="5">
    <source>
        <dbReference type="ARBA" id="ARBA00023136"/>
    </source>
</evidence>
<sequence>MRKKKLWKDIRRSITGSWGRFFSILSLMALGTFAFVGLKVTGPDMRATAEDFYEQTNLADMTLTSTWGLDDSDQDLLAQADQLEDVEYGYLEDVTIKDTDTSMRIFSAPENLSQYEVVKGNMPQAADEIVLDYQQQNNFKIGDTIDLDQEEADDSEDSDDETDESAQEILDRTSYKVVGFVKSSEITETSNIGQTTVGTGQLDSYGVVPEENFDSDVYMIARMDFADTQNLNAYSDKYDQLIRKHQDSVEELFDGQDDKRLSDVKNDRQQDIDDGWEEVNDTKQELDDAQSQLDDADSQIQEAQEEIEENQAALDSEVADAQSQIDDGQQQLNQGKDSIATAQNQLSQAKNQLDSGETTLNEKWTQLQSAKGQLDNAQSMLASNKGQLDQGAAALEQGKTQLANGQQKIEENEQKLQAGQSQVAQQQETLVQQKDEKQGEVEQLKTKADELQQQVEPLKATYEQTASENKSDIAQLEEQKEQVAEDQDEDTLQQLDEQIQVKQNEIETAQQSYQQALAASDSLQQESDTAQSTLDATLDEKQEEIASVQSETEQGQQTLDSAKQELGQKQTQLEQKEQEYQSGLEEYNAGVQSFNQNKEEYEEGLAAWVAGMNTLNENSAEYQKNAQNIAAAERELGNKEAELTEAKNTLADTQAQGQEQLEQAQAELADKKSEYEENKDEYEEQKQKADEELPDKEQELKDAQDELDDLEAPEYTFEDRKDGNPGYKQYLENSQRVDILSNIFPVFLFAIAALVSLTTMTRFVDEERTNSGIFKALGYSNWDIKKKFVVYGIVSSSLGALIGTALGHTLLPTVIFEAYAASSTFSQVTLNFSPFYTFIGFAIAIICTTLSAYLVANRELKEKTAQLLEAKPPKKGSRILLERITPLWNHLSFTYKVTARNLFRYKKRMFMTIFGVAGCTALLITGFGIRDSLTGIVDHQFNDLVKYDLIVSKNDDVSDDEQEQIDEKLEQNDIRNDTDVHYEELNVRAGENNDTQDITLLVPDDEQAFSQDVEMVDRQSQKQLSLPDDGAILSEKLADLLGAQTGDTVTLKDEDDQGHQVKVAGITEMYMGHYAYMSQDAYQQSFDSDGKPNGYLVTLNDTSQENIDKQSEAFMDLDGTQGVVQSSAISEQIDNVIDGLNNVILVLITCATLLAMVVIYNLTNINVSERIRELSTIKVLGFYDREVTMYIYRETILLSILGILVGYVVGYFLHGFIMQTLPPDEAMFSPGLQLSNFALSAGITLLITFILMFVIHRKLKNIDMLEALQSAD</sequence>
<dbReference type="EMBL" id="BKBO01000006">
    <property type="protein sequence ID" value="GEQ48728.1"/>
    <property type="molecule type" value="Genomic_DNA"/>
</dbReference>
<accession>A0AAN4RK14</accession>
<evidence type="ECO:0000256" key="8">
    <source>
        <dbReference type="SAM" id="Phobius"/>
    </source>
</evidence>
<dbReference type="PANTHER" id="PTHR30287">
    <property type="entry name" value="MEMBRANE COMPONENT OF PREDICTED ABC SUPERFAMILY METABOLITE UPTAKE TRANSPORTER"/>
    <property type="match status" value="1"/>
</dbReference>
<evidence type="ECO:0008006" key="15">
    <source>
        <dbReference type="Google" id="ProtNLM"/>
    </source>
</evidence>
<feature type="transmembrane region" description="Helical" evidence="8">
    <location>
        <begin position="909"/>
        <end position="929"/>
    </location>
</feature>
<dbReference type="Proteomes" id="UP000886597">
    <property type="component" value="Unassembled WGS sequence"/>
</dbReference>
<dbReference type="Pfam" id="PF12704">
    <property type="entry name" value="MacB_PCD"/>
    <property type="match status" value="1"/>
</dbReference>
<feature type="region of interest" description="Disordered" evidence="7">
    <location>
        <begin position="512"/>
        <end position="584"/>
    </location>
</feature>
<protein>
    <recommendedName>
        <fullName evidence="15">ABC transporter permease</fullName>
    </recommendedName>
</protein>
<dbReference type="Pfam" id="PF02687">
    <property type="entry name" value="FtsX"/>
    <property type="match status" value="2"/>
</dbReference>
<evidence type="ECO:0000256" key="2">
    <source>
        <dbReference type="ARBA" id="ARBA00022475"/>
    </source>
</evidence>
<evidence type="ECO:0000256" key="6">
    <source>
        <dbReference type="SAM" id="Coils"/>
    </source>
</evidence>
<keyword evidence="5 8" id="KW-0472">Membrane</keyword>
<evidence type="ECO:0000256" key="1">
    <source>
        <dbReference type="ARBA" id="ARBA00004651"/>
    </source>
</evidence>
<dbReference type="InterPro" id="IPR038766">
    <property type="entry name" value="Membrane_comp_ABC_pdt"/>
</dbReference>
<keyword evidence="3 8" id="KW-0812">Transmembrane</keyword>
<organism evidence="12 13">
    <name type="scientific">Tetragenococcus koreensis</name>
    <dbReference type="NCBI Taxonomy" id="290335"/>
    <lineage>
        <taxon>Bacteria</taxon>
        <taxon>Bacillati</taxon>
        <taxon>Bacillota</taxon>
        <taxon>Bacilli</taxon>
        <taxon>Lactobacillales</taxon>
        <taxon>Enterococcaceae</taxon>
        <taxon>Tetragenococcus</taxon>
    </lineage>
</organism>
<dbReference type="PANTHER" id="PTHR30287:SF1">
    <property type="entry name" value="INNER MEMBRANE PROTEIN"/>
    <property type="match status" value="1"/>
</dbReference>
<feature type="transmembrane region" description="Helical" evidence="8">
    <location>
        <begin position="1143"/>
        <end position="1162"/>
    </location>
</feature>
<feature type="transmembrane region" description="Helical" evidence="8">
    <location>
        <begin position="835"/>
        <end position="856"/>
    </location>
</feature>
<comment type="subcellular location">
    <subcellularLocation>
        <location evidence="1">Cell membrane</location>
        <topology evidence="1">Multi-pass membrane protein</topology>
    </subcellularLocation>
</comment>
<feature type="domain" description="ABC3 transporter permease C-terminal" evidence="9">
    <location>
        <begin position="742"/>
        <end position="858"/>
    </location>
</feature>
<feature type="compositionally biased region" description="Low complexity" evidence="7">
    <location>
        <begin position="512"/>
        <end position="527"/>
    </location>
</feature>
<evidence type="ECO:0000256" key="4">
    <source>
        <dbReference type="ARBA" id="ARBA00022989"/>
    </source>
</evidence>
<evidence type="ECO:0000259" key="10">
    <source>
        <dbReference type="Pfam" id="PF12704"/>
    </source>
</evidence>
<keyword evidence="4 8" id="KW-1133">Transmembrane helix</keyword>
<feature type="transmembrane region" description="Helical" evidence="8">
    <location>
        <begin position="788"/>
        <end position="815"/>
    </location>
</feature>
<evidence type="ECO:0000313" key="13">
    <source>
        <dbReference type="Proteomes" id="UP000886597"/>
    </source>
</evidence>
<dbReference type="InterPro" id="IPR025857">
    <property type="entry name" value="MacB_PCD"/>
</dbReference>
<dbReference type="GO" id="GO:0005886">
    <property type="term" value="C:plasma membrane"/>
    <property type="evidence" value="ECO:0007669"/>
    <property type="project" value="UniProtKB-SubCell"/>
</dbReference>
<feature type="compositionally biased region" description="Basic and acidic residues" evidence="7">
    <location>
        <begin position="684"/>
        <end position="704"/>
    </location>
</feature>
<evidence type="ECO:0000313" key="11">
    <source>
        <dbReference type="EMBL" id="GEQ48728.1"/>
    </source>
</evidence>
<name>A0AAN4RK14_9ENTE</name>
<reference evidence="12" key="1">
    <citation type="submission" date="2019-08" db="EMBL/GenBank/DDBJ databases">
        <authorList>
            <person name="Ishikawa M."/>
            <person name="Suzuki T."/>
            <person name="Matsutani M."/>
        </authorList>
    </citation>
    <scope>NUCLEOTIDE SEQUENCE</scope>
    <source>
        <strain evidence="12">7C1</strain>
        <strain evidence="11">8C4</strain>
    </source>
</reference>
<dbReference type="Gene3D" id="1.10.287.1490">
    <property type="match status" value="1"/>
</dbReference>
<gene>
    <name evidence="11" type="ORF">TK11N_05800</name>
    <name evidence="12" type="ORF">TK2N_05340</name>
</gene>
<evidence type="ECO:0000256" key="7">
    <source>
        <dbReference type="SAM" id="MobiDB-lite"/>
    </source>
</evidence>
<proteinExistence type="predicted"/>
<feature type="transmembrane region" description="Helical" evidence="8">
    <location>
        <begin position="21"/>
        <end position="38"/>
    </location>
</feature>
<feature type="region of interest" description="Disordered" evidence="7">
    <location>
        <begin position="661"/>
        <end position="725"/>
    </location>
</feature>
<dbReference type="EMBL" id="BKBQ01000006">
    <property type="protein sequence ID" value="GEQ53690.1"/>
    <property type="molecule type" value="Genomic_DNA"/>
</dbReference>
<evidence type="ECO:0000313" key="12">
    <source>
        <dbReference type="EMBL" id="GEQ53690.1"/>
    </source>
</evidence>
<feature type="compositionally biased region" description="Polar residues" evidence="7">
    <location>
        <begin position="547"/>
        <end position="561"/>
    </location>
</feature>
<feature type="transmembrane region" description="Helical" evidence="8">
    <location>
        <begin position="1237"/>
        <end position="1255"/>
    </location>
</feature>
<feature type="region of interest" description="Disordered" evidence="7">
    <location>
        <begin position="460"/>
        <end position="499"/>
    </location>
</feature>
<feature type="transmembrane region" description="Helical" evidence="8">
    <location>
        <begin position="1195"/>
        <end position="1217"/>
    </location>
</feature>
<keyword evidence="6" id="KW-0175">Coiled coil</keyword>